<organism evidence="1 2">
    <name type="scientific">Rhamnella rubrinervis</name>
    <dbReference type="NCBI Taxonomy" id="2594499"/>
    <lineage>
        <taxon>Eukaryota</taxon>
        <taxon>Viridiplantae</taxon>
        <taxon>Streptophyta</taxon>
        <taxon>Embryophyta</taxon>
        <taxon>Tracheophyta</taxon>
        <taxon>Spermatophyta</taxon>
        <taxon>Magnoliopsida</taxon>
        <taxon>eudicotyledons</taxon>
        <taxon>Gunneridae</taxon>
        <taxon>Pentapetalae</taxon>
        <taxon>rosids</taxon>
        <taxon>fabids</taxon>
        <taxon>Rosales</taxon>
        <taxon>Rhamnaceae</taxon>
        <taxon>rhamnoid group</taxon>
        <taxon>Rhamneae</taxon>
        <taxon>Rhamnella</taxon>
    </lineage>
</organism>
<dbReference type="PANTHER" id="PTHR10826:SF27">
    <property type="entry name" value="OS06G0326500 PROTEIN"/>
    <property type="match status" value="1"/>
</dbReference>
<evidence type="ECO:0000313" key="2">
    <source>
        <dbReference type="Proteomes" id="UP000796880"/>
    </source>
</evidence>
<dbReference type="OrthoDB" id="278212at2759"/>
<name>A0A8K0MKA9_9ROSA</name>
<dbReference type="GO" id="GO:0005759">
    <property type="term" value="C:mitochondrial matrix"/>
    <property type="evidence" value="ECO:0007669"/>
    <property type="project" value="InterPro"/>
</dbReference>
<dbReference type="Pfam" id="PF02330">
    <property type="entry name" value="MAM33"/>
    <property type="match status" value="1"/>
</dbReference>
<accession>A0A8K0MKA9</accession>
<dbReference type="SUPFAM" id="SSF54529">
    <property type="entry name" value="Mitochondrial glycoprotein MAM33-like"/>
    <property type="match status" value="1"/>
</dbReference>
<comment type="caution">
    <text evidence="1">The sequence shown here is derived from an EMBL/GenBank/DDBJ whole genome shotgun (WGS) entry which is preliminary data.</text>
</comment>
<evidence type="ECO:0008006" key="3">
    <source>
        <dbReference type="Google" id="ProtNLM"/>
    </source>
</evidence>
<dbReference type="Proteomes" id="UP000796880">
    <property type="component" value="Unassembled WGS sequence"/>
</dbReference>
<keyword evidence="2" id="KW-1185">Reference proteome</keyword>
<dbReference type="EMBL" id="VOIH02000004">
    <property type="protein sequence ID" value="KAF3449077.1"/>
    <property type="molecule type" value="Genomic_DNA"/>
</dbReference>
<evidence type="ECO:0000313" key="1">
    <source>
        <dbReference type="EMBL" id="KAF3449077.1"/>
    </source>
</evidence>
<proteinExistence type="predicted"/>
<dbReference type="PANTHER" id="PTHR10826">
    <property type="entry name" value="COMPLEMENT COMPONENT 1"/>
    <property type="match status" value="1"/>
</dbReference>
<gene>
    <name evidence="1" type="ORF">FNV43_RR09801</name>
</gene>
<protein>
    <recommendedName>
        <fullName evidence="3">Mitochondrial glycoprotein</fullName>
    </recommendedName>
</protein>
<dbReference type="Gene3D" id="3.10.280.10">
    <property type="entry name" value="Mitochondrial glycoprotein"/>
    <property type="match status" value="1"/>
</dbReference>
<dbReference type="InterPro" id="IPR036561">
    <property type="entry name" value="MAM33_sf"/>
</dbReference>
<reference evidence="1" key="1">
    <citation type="submission" date="2020-03" db="EMBL/GenBank/DDBJ databases">
        <title>A high-quality chromosome-level genome assembly of a woody plant with both climbing and erect habits, Rhamnella rubrinervis.</title>
        <authorList>
            <person name="Lu Z."/>
            <person name="Yang Y."/>
            <person name="Zhu X."/>
            <person name="Sun Y."/>
        </authorList>
    </citation>
    <scope>NUCLEOTIDE SEQUENCE</scope>
    <source>
        <strain evidence="1">BYM</strain>
        <tissue evidence="1">Leaf</tissue>
    </source>
</reference>
<dbReference type="InterPro" id="IPR003428">
    <property type="entry name" value="MAM33"/>
</dbReference>
<sequence>MAFSSMLRRASSSVLPLAIRTVRSSRTYHSAAFTAFSTEKRNLTRELTRRSWVPILQFSTETAAAELSAHENLIRVLESEIQCAEESDDDNSVQGTPPDEFPFKIQDNRGERTILLTREYQDEIIKVEVDMPDIYAEEEADEEGDENDEEGSDESIHLVVSVSKDNGGLQLEFGVTAYPNEISIDHLSMQPGGSEDDLTYDGPEFSDLDPNFQKALLKYLEVRGIKPCTTNCLRKYMVKKDSEEYLEWLKKLKKFIEH</sequence>
<dbReference type="AlphaFoldDB" id="A0A8K0MKA9"/>